<keyword evidence="1" id="KW-0677">Repeat</keyword>
<evidence type="ECO:0000313" key="5">
    <source>
        <dbReference type="Proteomes" id="UP000217780"/>
    </source>
</evidence>
<dbReference type="InterPro" id="IPR022385">
    <property type="entry name" value="Rhs_assc_core"/>
</dbReference>
<accession>A0A2A2T7A4</accession>
<dbReference type="PANTHER" id="PTHR32305">
    <property type="match status" value="1"/>
</dbReference>
<dbReference type="EMBL" id="NTBI01000004">
    <property type="protein sequence ID" value="PAX17175.1"/>
    <property type="molecule type" value="Genomic_DNA"/>
</dbReference>
<gene>
    <name evidence="4" type="ORF">CLI92_06445</name>
</gene>
<dbReference type="InterPro" id="IPR006530">
    <property type="entry name" value="YD"/>
</dbReference>
<name>A0A2A2T7A4_9BURK</name>
<dbReference type="PRINTS" id="PR00394">
    <property type="entry name" value="RHSPROTEIN"/>
</dbReference>
<dbReference type="NCBIfam" id="TIGR01643">
    <property type="entry name" value="YD_repeat_2x"/>
    <property type="match status" value="1"/>
</dbReference>
<protein>
    <recommendedName>
        <fullName evidence="3">Teneurin-like YD-shell domain-containing protein</fullName>
    </recommendedName>
</protein>
<feature type="domain" description="Teneurin-like YD-shell" evidence="3">
    <location>
        <begin position="21"/>
        <end position="315"/>
    </location>
</feature>
<dbReference type="NCBIfam" id="TIGR03696">
    <property type="entry name" value="Rhs_assc_core"/>
    <property type="match status" value="1"/>
</dbReference>
<evidence type="ECO:0000256" key="1">
    <source>
        <dbReference type="ARBA" id="ARBA00022737"/>
    </source>
</evidence>
<organism evidence="4 5">
    <name type="scientific">Vandammella animalimorsus</name>
    <dbReference type="NCBI Taxonomy" id="2029117"/>
    <lineage>
        <taxon>Bacteria</taxon>
        <taxon>Pseudomonadati</taxon>
        <taxon>Pseudomonadota</taxon>
        <taxon>Betaproteobacteria</taxon>
        <taxon>Burkholderiales</taxon>
        <taxon>Comamonadaceae</taxon>
        <taxon>Vandammella</taxon>
    </lineage>
</organism>
<sequence>MFSGTFSPAFNSVFHKIGRYQYDPDSNITHIQRQAGADIQGSTDYRYDRLDRLIQASPSLSLQELVLPHEHYSYDAVHNRSASAHQPGPWQYASGNRLTQWGQQQQATRYQYNSSGHITQKTQGETNNPGSPGTPNASTTSYHYDAAQRLVHIEQNGQTIARYHYDPKGRRIAKTTGQGSGQTTTWYIYAEEGLIAEINEQGQTQKSYGWEPDSPWGTKILWQADHGSGNANTNAKTYHYIHSDHLGTPQIATDKNGNPTWAQVSEAFGKATISANASTEINIRFPGQYYDKETGTHYNFHRDYDPSTGRYLQSDPIGLDGGVNFYVYARFNPVSNFDNTGLYDWINKKECTPEQRKKINDAVERVKIVLEEECSECEGGCVPQKDCDKLKNQINITEISCGSSHYNFKWGGNMPSACAANVQGKPYMIIYEKAYTRDCSCLAKTIFHELMHGIGYGHEESKRGDYVYTVETGCHHELCGYRGD</sequence>
<comment type="caution">
    <text evidence="4">The sequence shown here is derived from an EMBL/GenBank/DDBJ whole genome shotgun (WGS) entry which is preliminary data.</text>
</comment>
<dbReference type="GeneID" id="93875592"/>
<dbReference type="RefSeq" id="WP_095542417.1">
    <property type="nucleotide sequence ID" value="NZ_NSJC01000007.1"/>
</dbReference>
<evidence type="ECO:0000259" key="3">
    <source>
        <dbReference type="Pfam" id="PF25023"/>
    </source>
</evidence>
<feature type="region of interest" description="Disordered" evidence="2">
    <location>
        <begin position="119"/>
        <end position="140"/>
    </location>
</feature>
<reference evidence="4 5" key="1">
    <citation type="submission" date="2017-08" db="EMBL/GenBank/DDBJ databases">
        <title>WGS of Clinical strains of the CDC Group NO-1 linked to zoonotic infections in humans.</title>
        <authorList>
            <person name="Bernier A.-M."/>
            <person name="Bernard K."/>
        </authorList>
    </citation>
    <scope>NUCLEOTIDE SEQUENCE [LARGE SCALE GENOMIC DNA]</scope>
    <source>
        <strain evidence="4 5">NML91-0035</strain>
    </source>
</reference>
<evidence type="ECO:0000256" key="2">
    <source>
        <dbReference type="SAM" id="MobiDB-lite"/>
    </source>
</evidence>
<dbReference type="InterPro" id="IPR056823">
    <property type="entry name" value="TEN-like_YD-shell"/>
</dbReference>
<dbReference type="InterPro" id="IPR050708">
    <property type="entry name" value="T6SS_VgrG/RHS"/>
</dbReference>
<dbReference type="Gene3D" id="2.180.10.10">
    <property type="entry name" value="RHS repeat-associated core"/>
    <property type="match status" value="1"/>
</dbReference>
<dbReference type="Pfam" id="PF25023">
    <property type="entry name" value="TEN_YD-shell"/>
    <property type="match status" value="1"/>
</dbReference>
<evidence type="ECO:0000313" key="4">
    <source>
        <dbReference type="EMBL" id="PAX17175.1"/>
    </source>
</evidence>
<proteinExistence type="predicted"/>
<dbReference type="PANTHER" id="PTHR32305:SF15">
    <property type="entry name" value="PROTEIN RHSA-RELATED"/>
    <property type="match status" value="1"/>
</dbReference>
<dbReference type="Proteomes" id="UP000217780">
    <property type="component" value="Unassembled WGS sequence"/>
</dbReference>
<dbReference type="AlphaFoldDB" id="A0A2A2T7A4"/>